<dbReference type="Gene3D" id="3.90.1150.10">
    <property type="entry name" value="Aspartate Aminotransferase, domain 1"/>
    <property type="match status" value="2"/>
</dbReference>
<dbReference type="RefSeq" id="WP_274263835.1">
    <property type="nucleotide sequence ID" value="NZ_JAQZCI010000001.1"/>
</dbReference>
<evidence type="ECO:0000313" key="6">
    <source>
        <dbReference type="Proteomes" id="UP001218170"/>
    </source>
</evidence>
<keyword evidence="6" id="KW-1185">Reference proteome</keyword>
<dbReference type="InterPro" id="IPR015421">
    <property type="entry name" value="PyrdxlP-dep_Trfase_major"/>
</dbReference>
<keyword evidence="2 3" id="KW-0663">Pyridoxal phosphate</keyword>
<dbReference type="InterPro" id="IPR050103">
    <property type="entry name" value="Class-III_PLP-dep_AT"/>
</dbReference>
<feature type="region of interest" description="Disordered" evidence="4">
    <location>
        <begin position="1"/>
        <end position="23"/>
    </location>
</feature>
<dbReference type="PANTHER" id="PTHR11986">
    <property type="entry name" value="AMINOTRANSFERASE CLASS III"/>
    <property type="match status" value="1"/>
</dbReference>
<dbReference type="GO" id="GO:0008483">
    <property type="term" value="F:transaminase activity"/>
    <property type="evidence" value="ECO:0007669"/>
    <property type="project" value="UniProtKB-KW"/>
</dbReference>
<reference evidence="5 6" key="1">
    <citation type="submission" date="2023-02" db="EMBL/GenBank/DDBJ databases">
        <title>Study of novel species of the Microbacterium genus.</title>
        <authorList>
            <person name="Arroyo-Herrera I."/>
            <person name="Roman-Ponce B."/>
            <person name="Vasquez-Murrieta M.S."/>
        </authorList>
    </citation>
    <scope>NUCLEOTIDE SEQUENCE [LARGE SCALE GENOMIC DNA]</scope>
    <source>
        <strain evidence="5 6">NE1TT3</strain>
    </source>
</reference>
<dbReference type="Gene3D" id="3.40.640.10">
    <property type="entry name" value="Type I PLP-dependent aspartate aminotransferase-like (Major domain)"/>
    <property type="match status" value="2"/>
</dbReference>
<gene>
    <name evidence="5" type="ORF">PUW80_02920</name>
</gene>
<keyword evidence="5" id="KW-0032">Aminotransferase</keyword>
<evidence type="ECO:0000256" key="2">
    <source>
        <dbReference type="ARBA" id="ARBA00022898"/>
    </source>
</evidence>
<accession>A0ABT5SEU4</accession>
<comment type="cofactor">
    <cofactor evidence="1">
        <name>pyridoxal 5'-phosphate</name>
        <dbReference type="ChEBI" id="CHEBI:597326"/>
    </cofactor>
</comment>
<evidence type="ECO:0000256" key="1">
    <source>
        <dbReference type="ARBA" id="ARBA00001933"/>
    </source>
</evidence>
<organism evidence="5 6">
    <name type="scientific">Microbacterium thalli</name>
    <dbReference type="NCBI Taxonomy" id="3027921"/>
    <lineage>
        <taxon>Bacteria</taxon>
        <taxon>Bacillati</taxon>
        <taxon>Actinomycetota</taxon>
        <taxon>Actinomycetes</taxon>
        <taxon>Micrococcales</taxon>
        <taxon>Microbacteriaceae</taxon>
        <taxon>Microbacterium</taxon>
    </lineage>
</organism>
<dbReference type="InterPro" id="IPR015424">
    <property type="entry name" value="PyrdxlP-dep_Trfase"/>
</dbReference>
<feature type="compositionally biased region" description="Basic and acidic residues" evidence="4">
    <location>
        <begin position="1"/>
        <end position="20"/>
    </location>
</feature>
<evidence type="ECO:0000256" key="3">
    <source>
        <dbReference type="RuleBase" id="RU003560"/>
    </source>
</evidence>
<evidence type="ECO:0000313" key="5">
    <source>
        <dbReference type="EMBL" id="MDD7961299.1"/>
    </source>
</evidence>
<name>A0ABT5SEU4_9MICO</name>
<dbReference type="PIRSF" id="PIRSF000521">
    <property type="entry name" value="Transaminase_4ab_Lys_Orn"/>
    <property type="match status" value="1"/>
</dbReference>
<comment type="similarity">
    <text evidence="3">Belongs to the class-III pyridoxal-phosphate-dependent aminotransferase family.</text>
</comment>
<evidence type="ECO:0000256" key="4">
    <source>
        <dbReference type="SAM" id="MobiDB-lite"/>
    </source>
</evidence>
<dbReference type="InterPro" id="IPR005814">
    <property type="entry name" value="Aminotrans_3"/>
</dbReference>
<dbReference type="Proteomes" id="UP001218170">
    <property type="component" value="Unassembled WGS sequence"/>
</dbReference>
<protein>
    <submittedName>
        <fullName evidence="5">Aminotransferase class III-fold pyridoxal phosphate-dependent enzyme</fullName>
    </submittedName>
</protein>
<dbReference type="InterPro" id="IPR015422">
    <property type="entry name" value="PyrdxlP-dep_Trfase_small"/>
</dbReference>
<proteinExistence type="inferred from homology"/>
<dbReference type="PANTHER" id="PTHR11986:SF18">
    <property type="entry name" value="ORNITHINE AMINOTRANSFERASE, MITOCHONDRIAL"/>
    <property type="match status" value="1"/>
</dbReference>
<dbReference type="SUPFAM" id="SSF53383">
    <property type="entry name" value="PLP-dependent transferases"/>
    <property type="match status" value="1"/>
</dbReference>
<comment type="caution">
    <text evidence="5">The sequence shown here is derived from an EMBL/GenBank/DDBJ whole genome shotgun (WGS) entry which is preliminary data.</text>
</comment>
<dbReference type="EMBL" id="JAQZCI010000001">
    <property type="protein sequence ID" value="MDD7961299.1"/>
    <property type="molecule type" value="Genomic_DNA"/>
</dbReference>
<keyword evidence="5" id="KW-0808">Transferase</keyword>
<dbReference type="Pfam" id="PF00202">
    <property type="entry name" value="Aminotran_3"/>
    <property type="match status" value="2"/>
</dbReference>
<sequence length="378" mass="37513">MTIADHDPRSATDRTIEQARRHQAGAAPALPVVVATAEGAWVTDIEGRRYLDLSSSTGVLTFGHRHPALVAVAADQLTRSTVTSAAVHDDRRAEFAAALAVLAGGELVLPVTSSDEAIGVALAAASRGGSAAGGPASVVVAAGSHERLVAAGARTVPFGDGGALTDAVDSTTTAVVLEPVGAGVIAAPAGYLAAARELCTERGATLIIDETRSGLGRSGATFAMGPSDGVPDIRVLGPALGGGIVPSAAVVGTRKLLGDVAVAASGSVLAAAIGRRVVELLGTGEIQARAAALAEHLRGRLAALPGSGVAAVRTAGVQAGIDIEPAAGGAADVARRLVARGVLVEVAGPETIVLAPPLVIRATELDWAIEQLRVVLAN</sequence>